<dbReference type="Proteomes" id="UP000502823">
    <property type="component" value="Unassembled WGS sequence"/>
</dbReference>
<dbReference type="InterPro" id="IPR034071">
    <property type="entry name" value="R3H_NRF"/>
</dbReference>
<protein>
    <recommendedName>
        <fullName evidence="7">NF-kappa-B-repressing factor</fullName>
    </recommendedName>
</protein>
<dbReference type="AlphaFoldDB" id="A0A6L2Q7T2"/>
<dbReference type="InParanoid" id="A0A6L2Q7T2"/>
<dbReference type="GO" id="GO:0003676">
    <property type="term" value="F:nucleic acid binding"/>
    <property type="evidence" value="ECO:0007669"/>
    <property type="project" value="UniProtKB-UniRule"/>
</dbReference>
<dbReference type="InterPro" id="IPR000467">
    <property type="entry name" value="G_patch_dom"/>
</dbReference>
<evidence type="ECO:0000259" key="4">
    <source>
        <dbReference type="PROSITE" id="PS51827"/>
    </source>
</evidence>
<evidence type="ECO:0000259" key="2">
    <source>
        <dbReference type="PROSITE" id="PS50174"/>
    </source>
</evidence>
<dbReference type="CDD" id="cd02640">
    <property type="entry name" value="R3H_NRF"/>
    <property type="match status" value="1"/>
</dbReference>
<dbReference type="SMART" id="SM00443">
    <property type="entry name" value="G_patch"/>
    <property type="match status" value="1"/>
</dbReference>
<feature type="domain" description="XRN2-binding (XTBD)" evidence="4">
    <location>
        <begin position="51"/>
        <end position="135"/>
    </location>
</feature>
<dbReference type="InterPro" id="IPR021859">
    <property type="entry name" value="XTBD"/>
</dbReference>
<feature type="domain" description="R3H" evidence="3">
    <location>
        <begin position="429"/>
        <end position="493"/>
    </location>
</feature>
<feature type="domain" description="G-patch" evidence="2">
    <location>
        <begin position="376"/>
        <end position="421"/>
    </location>
</feature>
<gene>
    <name evidence="5" type="ORF">Cfor_02172</name>
</gene>
<dbReference type="PROSITE" id="PS51061">
    <property type="entry name" value="R3H"/>
    <property type="match status" value="1"/>
</dbReference>
<evidence type="ECO:0000259" key="3">
    <source>
        <dbReference type="PROSITE" id="PS51061"/>
    </source>
</evidence>
<evidence type="ECO:0000313" key="6">
    <source>
        <dbReference type="Proteomes" id="UP000502823"/>
    </source>
</evidence>
<dbReference type="FunCoup" id="A0A6L2Q7T2">
    <property type="interactions" value="403"/>
</dbReference>
<dbReference type="PANTHER" id="PTHR48430:SF1">
    <property type="entry name" value="PARTNER OF XRN-2 PROTEIN 1"/>
    <property type="match status" value="1"/>
</dbReference>
<dbReference type="Pfam" id="PF01585">
    <property type="entry name" value="G-patch"/>
    <property type="match status" value="1"/>
</dbReference>
<dbReference type="PANTHER" id="PTHR48430">
    <property type="entry name" value="PARTNER OF XRN-2 PROTEIN 1"/>
    <property type="match status" value="1"/>
</dbReference>
<dbReference type="SUPFAM" id="SSF82708">
    <property type="entry name" value="R3H domain"/>
    <property type="match status" value="1"/>
</dbReference>
<organism evidence="5 6">
    <name type="scientific">Coptotermes formosanus</name>
    <name type="common">Formosan subterranean termite</name>
    <dbReference type="NCBI Taxonomy" id="36987"/>
    <lineage>
        <taxon>Eukaryota</taxon>
        <taxon>Metazoa</taxon>
        <taxon>Ecdysozoa</taxon>
        <taxon>Arthropoda</taxon>
        <taxon>Hexapoda</taxon>
        <taxon>Insecta</taxon>
        <taxon>Pterygota</taxon>
        <taxon>Neoptera</taxon>
        <taxon>Polyneoptera</taxon>
        <taxon>Dictyoptera</taxon>
        <taxon>Blattodea</taxon>
        <taxon>Blattoidea</taxon>
        <taxon>Termitoidae</taxon>
        <taxon>Rhinotermitidae</taxon>
        <taxon>Coptotermes</taxon>
    </lineage>
</organism>
<evidence type="ECO:0000313" key="5">
    <source>
        <dbReference type="EMBL" id="GFG38865.1"/>
    </source>
</evidence>
<dbReference type="OrthoDB" id="2359216at2759"/>
<evidence type="ECO:0008006" key="7">
    <source>
        <dbReference type="Google" id="ProtNLM"/>
    </source>
</evidence>
<dbReference type="SMART" id="SM00393">
    <property type="entry name" value="R3H"/>
    <property type="match status" value="1"/>
</dbReference>
<reference evidence="6" key="1">
    <citation type="submission" date="2020-01" db="EMBL/GenBank/DDBJ databases">
        <title>Draft genome sequence of the Termite Coptotermes fromosanus.</title>
        <authorList>
            <person name="Itakura S."/>
            <person name="Yosikawa Y."/>
            <person name="Umezawa K."/>
        </authorList>
    </citation>
    <scope>NUCLEOTIDE SEQUENCE [LARGE SCALE GENOMIC DNA]</scope>
</reference>
<dbReference type="PROSITE" id="PS51827">
    <property type="entry name" value="XTBD"/>
    <property type="match status" value="1"/>
</dbReference>
<proteinExistence type="predicted"/>
<sequence length="523" mass="58120">MQTVAEGICKRIDNDLGVEFSKKTYEGHTNLQKLALMKEWIRMGFDTNWDVDQYKTEHESEEHWELRRNFMLAHKDKFPEDRLVCLAQVFTNIEFLGCRYPAETMHLVASLSEGVADRYREKQKGRLQRTFVQASDAAGAKAKGLKRPLQEEGPSKSAPQPQKKSAPHFDSKSIVTVDAYSQNHFVTKLQGDSSKMAQVTYGPLVCPASQSQDLQSSSCANGSSRFSSSRYGGVKTYHVDQAPTLRSPQTAAAVIGGPFGKLMIIERANETVSAMQTIHHSTAMCQVPLRCEYDHASSEVSCSIYVNEVLLASSLGKTRKQANRAAAEIGLQKLKETCYTIKMKLKFWSDTTIDKSLGMTCNSGTESADVSVPASGDSIGSRLLRLMGWSGGGLGKDAQGIEEPVSIKEHVNRAGLGLSQPKSGGSDDRQFREKVQRLIQDYASGDSQYDLVFSPEFTTEERKTMHTIATRFKLKTKSYGKNEDRHLVISKKTDMWQMLEQLLRSGGSTERYDLIKPTGPASH</sequence>
<dbReference type="PROSITE" id="PS50174">
    <property type="entry name" value="G_PATCH"/>
    <property type="match status" value="1"/>
</dbReference>
<dbReference type="Gene3D" id="3.30.1370.50">
    <property type="entry name" value="R3H-like domain"/>
    <property type="match status" value="1"/>
</dbReference>
<dbReference type="EMBL" id="BLKM01000832">
    <property type="protein sequence ID" value="GFG38865.1"/>
    <property type="molecule type" value="Genomic_DNA"/>
</dbReference>
<comment type="caution">
    <text evidence="5">The sequence shown here is derived from an EMBL/GenBank/DDBJ whole genome shotgun (WGS) entry which is preliminary data.</text>
</comment>
<dbReference type="InterPro" id="IPR036867">
    <property type="entry name" value="R3H_dom_sf"/>
</dbReference>
<dbReference type="Pfam" id="PF01424">
    <property type="entry name" value="R3H"/>
    <property type="match status" value="1"/>
</dbReference>
<keyword evidence="6" id="KW-1185">Reference proteome</keyword>
<dbReference type="InterPro" id="IPR001374">
    <property type="entry name" value="R3H_dom"/>
</dbReference>
<dbReference type="Pfam" id="PF11952">
    <property type="entry name" value="XTBD"/>
    <property type="match status" value="1"/>
</dbReference>
<name>A0A6L2Q7T2_COPFO</name>
<accession>A0A6L2Q7T2</accession>
<evidence type="ECO:0000256" key="1">
    <source>
        <dbReference type="SAM" id="MobiDB-lite"/>
    </source>
</evidence>
<feature type="region of interest" description="Disordered" evidence="1">
    <location>
        <begin position="127"/>
        <end position="169"/>
    </location>
</feature>